<evidence type="ECO:0000259" key="9">
    <source>
        <dbReference type="PROSITE" id="PS50850"/>
    </source>
</evidence>
<dbReference type="Gene3D" id="1.20.1720.10">
    <property type="entry name" value="Multidrug resistance protein D"/>
    <property type="match status" value="1"/>
</dbReference>
<evidence type="ECO:0000256" key="1">
    <source>
        <dbReference type="ARBA" id="ARBA00004651"/>
    </source>
</evidence>
<evidence type="ECO:0000313" key="10">
    <source>
        <dbReference type="EMBL" id="MCT8971964.1"/>
    </source>
</evidence>
<feature type="transmembrane region" description="Helical" evidence="8">
    <location>
        <begin position="12"/>
        <end position="38"/>
    </location>
</feature>
<feature type="transmembrane region" description="Helical" evidence="8">
    <location>
        <begin position="346"/>
        <end position="373"/>
    </location>
</feature>
<evidence type="ECO:0000256" key="3">
    <source>
        <dbReference type="ARBA" id="ARBA00022448"/>
    </source>
</evidence>
<dbReference type="InterPro" id="IPR004812">
    <property type="entry name" value="Efflux_drug-R_Bcr/CmlA"/>
</dbReference>
<dbReference type="PANTHER" id="PTHR23502:SF132">
    <property type="entry name" value="POLYAMINE TRANSPORTER 2-RELATED"/>
    <property type="match status" value="1"/>
</dbReference>
<dbReference type="NCBIfam" id="TIGR00710">
    <property type="entry name" value="efflux_Bcr_CflA"/>
    <property type="match status" value="1"/>
</dbReference>
<keyword evidence="3 8" id="KW-0813">Transport</keyword>
<dbReference type="RefSeq" id="WP_261615522.1">
    <property type="nucleotide sequence ID" value="NZ_JALIDZ010000003.1"/>
</dbReference>
<dbReference type="Proteomes" id="UP001320898">
    <property type="component" value="Unassembled WGS sequence"/>
</dbReference>
<feature type="transmembrane region" description="Helical" evidence="8">
    <location>
        <begin position="58"/>
        <end position="77"/>
    </location>
</feature>
<feature type="transmembrane region" description="Helical" evidence="8">
    <location>
        <begin position="262"/>
        <end position="282"/>
    </location>
</feature>
<reference evidence="10 11" key="1">
    <citation type="submission" date="2022-04" db="EMBL/GenBank/DDBJ databases">
        <authorList>
            <person name="Ye Y.-Q."/>
            <person name="Du Z.-J."/>
        </authorList>
    </citation>
    <scope>NUCLEOTIDE SEQUENCE [LARGE SCALE GENOMIC DNA]</scope>
    <source>
        <strain evidence="10 11">A6E488</strain>
    </source>
</reference>
<feature type="transmembrane region" description="Helical" evidence="8">
    <location>
        <begin position="84"/>
        <end position="104"/>
    </location>
</feature>
<dbReference type="PANTHER" id="PTHR23502">
    <property type="entry name" value="MAJOR FACILITATOR SUPERFAMILY"/>
    <property type="match status" value="1"/>
</dbReference>
<dbReference type="InterPro" id="IPR020846">
    <property type="entry name" value="MFS_dom"/>
</dbReference>
<evidence type="ECO:0000256" key="8">
    <source>
        <dbReference type="RuleBase" id="RU365088"/>
    </source>
</evidence>
<proteinExistence type="inferred from homology"/>
<feature type="transmembrane region" description="Helical" evidence="8">
    <location>
        <begin position="224"/>
        <end position="242"/>
    </location>
</feature>
<dbReference type="SUPFAM" id="SSF103473">
    <property type="entry name" value="MFS general substrate transporter"/>
    <property type="match status" value="1"/>
</dbReference>
<comment type="similarity">
    <text evidence="2 8">Belongs to the major facilitator superfamily. Bcr/CmlA family.</text>
</comment>
<feature type="transmembrane region" description="Helical" evidence="8">
    <location>
        <begin position="317"/>
        <end position="334"/>
    </location>
</feature>
<keyword evidence="7 8" id="KW-0472">Membrane</keyword>
<dbReference type="Pfam" id="PF07690">
    <property type="entry name" value="MFS_1"/>
    <property type="match status" value="1"/>
</dbReference>
<sequence>MTPRAAGSANALSLPFAEFVAIIAMLMALTAVAVDIMLPALPMIADDLAVADPNDRQLMITAYMLGFAAAMPVYGPLSDRFGRKLILTVGLGIFVLASLGTLLADSFSSMLLLRALQGIGSASPRIVGIAVVRDKFEGRDMARVMSFVMIVFIILPMLAPAMGSGILALGGWHLIFVALLLFSLAIAVWVQVRLPETRPPEERAPLSLRWLGHALYRTISNRETFGYTIAIAFIFGPLLAYINSAQQIFVESFEIGELFPLFFAMISGSLAVAAFLNGRLVIRIGMRPLSHAALLGFVVVAAVHLAVVLIYGREPSIWLFCAFLAANFFCFGMMMPNFNAMAMEPLGNIAGVAASFVGAITTAGATVFGWYVGHLYDGTVVPLLSGFLVLGTLALITVLITERGRLFKPHHAAPAE</sequence>
<dbReference type="CDD" id="cd17320">
    <property type="entry name" value="MFS_MdfA_MDR_like"/>
    <property type="match status" value="1"/>
</dbReference>
<name>A0AAW5QWR7_9HYPH</name>
<keyword evidence="5 8" id="KW-0812">Transmembrane</keyword>
<feature type="transmembrane region" description="Helical" evidence="8">
    <location>
        <begin position="169"/>
        <end position="190"/>
    </location>
</feature>
<keyword evidence="4" id="KW-1003">Cell membrane</keyword>
<dbReference type="GO" id="GO:0005886">
    <property type="term" value="C:plasma membrane"/>
    <property type="evidence" value="ECO:0007669"/>
    <property type="project" value="UniProtKB-SubCell"/>
</dbReference>
<keyword evidence="11" id="KW-1185">Reference proteome</keyword>
<feature type="domain" description="Major facilitator superfamily (MFS) profile" evidence="9">
    <location>
        <begin position="19"/>
        <end position="403"/>
    </location>
</feature>
<keyword evidence="8" id="KW-0997">Cell inner membrane</keyword>
<evidence type="ECO:0000256" key="5">
    <source>
        <dbReference type="ARBA" id="ARBA00022692"/>
    </source>
</evidence>
<comment type="caution">
    <text evidence="10">The sequence shown here is derived from an EMBL/GenBank/DDBJ whole genome shotgun (WGS) entry which is preliminary data.</text>
</comment>
<evidence type="ECO:0000256" key="7">
    <source>
        <dbReference type="ARBA" id="ARBA00023136"/>
    </source>
</evidence>
<gene>
    <name evidence="10" type="ORF">MUB46_08875</name>
</gene>
<dbReference type="InterPro" id="IPR011701">
    <property type="entry name" value="MFS"/>
</dbReference>
<dbReference type="AlphaFoldDB" id="A0AAW5QWR7"/>
<feature type="transmembrane region" description="Helical" evidence="8">
    <location>
        <begin position="289"/>
        <end position="311"/>
    </location>
</feature>
<keyword evidence="6 8" id="KW-1133">Transmembrane helix</keyword>
<organism evidence="10 11">
    <name type="scientific">Microbaculum marinisediminis</name>
    <dbReference type="NCBI Taxonomy" id="2931392"/>
    <lineage>
        <taxon>Bacteria</taxon>
        <taxon>Pseudomonadati</taxon>
        <taxon>Pseudomonadota</taxon>
        <taxon>Alphaproteobacteria</taxon>
        <taxon>Hyphomicrobiales</taxon>
        <taxon>Tepidamorphaceae</taxon>
        <taxon>Microbaculum</taxon>
    </lineage>
</organism>
<feature type="transmembrane region" description="Helical" evidence="8">
    <location>
        <begin position="110"/>
        <end position="132"/>
    </location>
</feature>
<accession>A0AAW5QWR7</accession>
<evidence type="ECO:0000313" key="11">
    <source>
        <dbReference type="Proteomes" id="UP001320898"/>
    </source>
</evidence>
<feature type="transmembrane region" description="Helical" evidence="8">
    <location>
        <begin position="379"/>
        <end position="400"/>
    </location>
</feature>
<evidence type="ECO:0000256" key="6">
    <source>
        <dbReference type="ARBA" id="ARBA00022989"/>
    </source>
</evidence>
<dbReference type="GO" id="GO:1990961">
    <property type="term" value="P:xenobiotic detoxification by transmembrane export across the plasma membrane"/>
    <property type="evidence" value="ECO:0007669"/>
    <property type="project" value="InterPro"/>
</dbReference>
<evidence type="ECO:0000256" key="4">
    <source>
        <dbReference type="ARBA" id="ARBA00022475"/>
    </source>
</evidence>
<evidence type="ECO:0000256" key="2">
    <source>
        <dbReference type="ARBA" id="ARBA00006236"/>
    </source>
</evidence>
<dbReference type="GO" id="GO:0042910">
    <property type="term" value="F:xenobiotic transmembrane transporter activity"/>
    <property type="evidence" value="ECO:0007669"/>
    <property type="project" value="InterPro"/>
</dbReference>
<dbReference type="PROSITE" id="PS50850">
    <property type="entry name" value="MFS"/>
    <property type="match status" value="1"/>
</dbReference>
<comment type="subcellular location">
    <subcellularLocation>
        <location evidence="8">Cell inner membrane</location>
        <topology evidence="8">Multi-pass membrane protein</topology>
    </subcellularLocation>
    <subcellularLocation>
        <location evidence="1">Cell membrane</location>
        <topology evidence="1">Multi-pass membrane protein</topology>
    </subcellularLocation>
</comment>
<feature type="transmembrane region" description="Helical" evidence="8">
    <location>
        <begin position="144"/>
        <end position="163"/>
    </location>
</feature>
<dbReference type="InterPro" id="IPR036259">
    <property type="entry name" value="MFS_trans_sf"/>
</dbReference>
<dbReference type="EMBL" id="JALIDZ010000003">
    <property type="protein sequence ID" value="MCT8971964.1"/>
    <property type="molecule type" value="Genomic_DNA"/>
</dbReference>
<protein>
    <recommendedName>
        <fullName evidence="8">Bcr/CflA family efflux transporter</fullName>
    </recommendedName>
</protein>